<evidence type="ECO:0000313" key="2">
    <source>
        <dbReference type="Proteomes" id="UP000433876"/>
    </source>
</evidence>
<gene>
    <name evidence="1" type="ORF">SMACR_12086</name>
</gene>
<evidence type="ECO:0000313" key="1">
    <source>
        <dbReference type="EMBL" id="KAA8635512.1"/>
    </source>
</evidence>
<proteinExistence type="predicted"/>
<name>A0A8S9A5S7_SORMA</name>
<accession>A0A8S9A5S7</accession>
<dbReference type="AlphaFoldDB" id="A0A8S9A5S7"/>
<organism evidence="1 2">
    <name type="scientific">Sordaria macrospora</name>
    <dbReference type="NCBI Taxonomy" id="5147"/>
    <lineage>
        <taxon>Eukaryota</taxon>
        <taxon>Fungi</taxon>
        <taxon>Dikarya</taxon>
        <taxon>Ascomycota</taxon>
        <taxon>Pezizomycotina</taxon>
        <taxon>Sordariomycetes</taxon>
        <taxon>Sordariomycetidae</taxon>
        <taxon>Sordariales</taxon>
        <taxon>Sordariaceae</taxon>
        <taxon>Sordaria</taxon>
    </lineage>
</organism>
<dbReference type="EMBL" id="NMPR01000011">
    <property type="protein sequence ID" value="KAA8635512.1"/>
    <property type="molecule type" value="Genomic_DNA"/>
</dbReference>
<comment type="caution">
    <text evidence="1">The sequence shown here is derived from an EMBL/GenBank/DDBJ whole genome shotgun (WGS) entry which is preliminary data.</text>
</comment>
<protein>
    <submittedName>
        <fullName evidence="1">Uncharacterized protein</fullName>
    </submittedName>
</protein>
<reference evidence="1 2" key="1">
    <citation type="submission" date="2017-07" db="EMBL/GenBank/DDBJ databases">
        <title>Genome sequence of the Sordaria macrospora wild type strain R19027.</title>
        <authorList>
            <person name="Nowrousian M."/>
            <person name="Teichert I."/>
            <person name="Kueck U."/>
        </authorList>
    </citation>
    <scope>NUCLEOTIDE SEQUENCE [LARGE SCALE GENOMIC DNA]</scope>
    <source>
        <strain evidence="1 2">R19027</strain>
        <tissue evidence="1">Mycelium</tissue>
    </source>
</reference>
<dbReference type="Proteomes" id="UP000433876">
    <property type="component" value="Unassembled WGS sequence"/>
</dbReference>
<sequence>MSAAGTSACQEVPKFPFEVPAVRDCERRQLRSLQFPTPSTDSPVIATTPRQTLNHHAFRQIHRAPRWQPQVQGLHPLYLRFPHFC</sequence>